<evidence type="ECO:0000313" key="1">
    <source>
        <dbReference type="EMBL" id="VEL16883.1"/>
    </source>
</evidence>
<dbReference type="EMBL" id="CAAALY010030239">
    <property type="protein sequence ID" value="VEL16883.1"/>
    <property type="molecule type" value="Genomic_DNA"/>
</dbReference>
<reference evidence="1" key="1">
    <citation type="submission" date="2018-11" db="EMBL/GenBank/DDBJ databases">
        <authorList>
            <consortium name="Pathogen Informatics"/>
        </authorList>
    </citation>
    <scope>NUCLEOTIDE SEQUENCE</scope>
</reference>
<dbReference type="AlphaFoldDB" id="A0A3S5AHT9"/>
<gene>
    <name evidence="1" type="ORF">PXEA_LOCUS10323</name>
</gene>
<dbReference type="Proteomes" id="UP000784294">
    <property type="component" value="Unassembled WGS sequence"/>
</dbReference>
<proteinExistence type="predicted"/>
<accession>A0A3S5AHT9</accession>
<sequence length="175" mass="19377">MPDLLRLNCGADIYLLFNYLLSHPVSLLRPTFIRVLRLAYALHTPALPTSHLPTACQLLASDLVQFDAALAPTITIGQLQPSTLQLLTPCFERWLARADFASAHPIDRRCFGIACLVGLVQTARESPVAVTTSVSGSTGDTELIYERLAMADTFHTQWLERIVDLCIQVVRWLCG</sequence>
<comment type="caution">
    <text evidence="1">The sequence shown here is derived from an EMBL/GenBank/DDBJ whole genome shotgun (WGS) entry which is preliminary data.</text>
</comment>
<organism evidence="1 2">
    <name type="scientific">Protopolystoma xenopodis</name>
    <dbReference type="NCBI Taxonomy" id="117903"/>
    <lineage>
        <taxon>Eukaryota</taxon>
        <taxon>Metazoa</taxon>
        <taxon>Spiralia</taxon>
        <taxon>Lophotrochozoa</taxon>
        <taxon>Platyhelminthes</taxon>
        <taxon>Monogenea</taxon>
        <taxon>Polyopisthocotylea</taxon>
        <taxon>Polystomatidea</taxon>
        <taxon>Polystomatidae</taxon>
        <taxon>Protopolystoma</taxon>
    </lineage>
</organism>
<protein>
    <submittedName>
        <fullName evidence="1">Uncharacterized protein</fullName>
    </submittedName>
</protein>
<dbReference type="OrthoDB" id="361693at2759"/>
<evidence type="ECO:0000313" key="2">
    <source>
        <dbReference type="Proteomes" id="UP000784294"/>
    </source>
</evidence>
<name>A0A3S5AHT9_9PLAT</name>
<keyword evidence="2" id="KW-1185">Reference proteome</keyword>